<sequence length="197" mass="22238">MTVNAHKVITAISVRYLDAARVLHKNSTTADTFWEPLNHLFAMAAELALKAFLERAGVSEKELKHQNVRHSLNSLLLLAISRGLRTNHEVAEVLMAMDAAHSSHAYRYVPRPEEGASVTIHSARPASAYPAIQRLLDQCADDPTFLRTKTKFPEEWPPASLPVYPVTVEQMQEWIAEKQSLWEFASTVQQWRPVAKD</sequence>
<organism evidence="1 2">
    <name type="scientific">Candidatus Devosia phytovorans</name>
    <dbReference type="NCBI Taxonomy" id="3121372"/>
    <lineage>
        <taxon>Bacteria</taxon>
        <taxon>Pseudomonadati</taxon>
        <taxon>Pseudomonadota</taxon>
        <taxon>Alphaproteobacteria</taxon>
        <taxon>Hyphomicrobiales</taxon>
        <taxon>Devosiaceae</taxon>
        <taxon>Devosia</taxon>
    </lineage>
</organism>
<gene>
    <name evidence="1" type="ORF">P0Y65_20905</name>
</gene>
<reference evidence="1" key="1">
    <citation type="submission" date="2023-03" db="EMBL/GenBank/DDBJ databases">
        <title>Andean soil-derived lignocellulolytic bacterial consortium as a source of novel taxa and putative plastic-active enzymes.</title>
        <authorList>
            <person name="Diaz-Garcia L."/>
            <person name="Chuvochina M."/>
            <person name="Feuerriegel G."/>
            <person name="Bunk B."/>
            <person name="Sproer C."/>
            <person name="Streit W.R."/>
            <person name="Rodriguez L.M."/>
            <person name="Overmann J."/>
            <person name="Jimenez D.J."/>
        </authorList>
    </citation>
    <scope>NUCLEOTIDE SEQUENCE</scope>
    <source>
        <strain evidence="1">MAG 4196</strain>
    </source>
</reference>
<dbReference type="Proteomes" id="UP001217476">
    <property type="component" value="Chromosome"/>
</dbReference>
<dbReference type="AlphaFoldDB" id="A0AAJ5VTM1"/>
<protein>
    <recommendedName>
        <fullName evidence="3">HEPN domain-containing protein</fullName>
    </recommendedName>
</protein>
<evidence type="ECO:0000313" key="1">
    <source>
        <dbReference type="EMBL" id="WEK04603.1"/>
    </source>
</evidence>
<dbReference type="EMBL" id="CP119312">
    <property type="protein sequence ID" value="WEK04603.1"/>
    <property type="molecule type" value="Genomic_DNA"/>
</dbReference>
<evidence type="ECO:0000313" key="2">
    <source>
        <dbReference type="Proteomes" id="UP001217476"/>
    </source>
</evidence>
<name>A0AAJ5VTM1_9HYPH</name>
<evidence type="ECO:0008006" key="3">
    <source>
        <dbReference type="Google" id="ProtNLM"/>
    </source>
</evidence>
<accession>A0AAJ5VTM1</accession>
<proteinExistence type="predicted"/>